<accession>A0ABN0B1X2</accession>
<reference evidence="1 2" key="1">
    <citation type="submission" date="2010-08" db="EMBL/GenBank/DDBJ databases">
        <authorList>
            <person name="Durkin A.S."/>
            <person name="Madupu R."/>
            <person name="Torralba M."/>
            <person name="Gillis M."/>
            <person name="Methe B."/>
            <person name="Sutton G."/>
            <person name="Nelson K.E."/>
        </authorList>
    </citation>
    <scope>NUCLEOTIDE SEQUENCE [LARGE SCALE GENOMIC DNA]</scope>
    <source>
        <strain evidence="1 2">PB189-T1-4</strain>
    </source>
</reference>
<proteinExistence type="predicted"/>
<sequence>MSYAAFVVRRTQRSVTCEHSPLNNHHLPVYKRYNFLHELFTQLL</sequence>
<comment type="caution">
    <text evidence="1">The sequence shown here is derived from an EMBL/GenBank/DDBJ whole genome shotgun (WGS) entry which is preliminary data.</text>
</comment>
<name>A0ABN0B1X2_9ACTN</name>
<keyword evidence="2" id="KW-1185">Reference proteome</keyword>
<organism evidence="1 2">
    <name type="scientific">Fannyhessea vaginae PB189-T1-4</name>
    <dbReference type="NCBI Taxonomy" id="866774"/>
    <lineage>
        <taxon>Bacteria</taxon>
        <taxon>Bacillati</taxon>
        <taxon>Actinomycetota</taxon>
        <taxon>Coriobacteriia</taxon>
        <taxon>Coriobacteriales</taxon>
        <taxon>Atopobiaceae</taxon>
        <taxon>Fannyhessea</taxon>
    </lineage>
</organism>
<evidence type="ECO:0000313" key="2">
    <source>
        <dbReference type="Proteomes" id="UP000004431"/>
    </source>
</evidence>
<dbReference type="Proteomes" id="UP000004431">
    <property type="component" value="Unassembled WGS sequence"/>
</dbReference>
<dbReference type="EMBL" id="AEDQ01000003">
    <property type="protein sequence ID" value="EFL44742.1"/>
    <property type="molecule type" value="Genomic_DNA"/>
</dbReference>
<evidence type="ECO:0000313" key="1">
    <source>
        <dbReference type="EMBL" id="EFL44742.1"/>
    </source>
</evidence>
<protein>
    <submittedName>
        <fullName evidence="1">Uncharacterized protein</fullName>
    </submittedName>
</protein>
<gene>
    <name evidence="1" type="ORF">HMPREF9248_0757</name>
</gene>